<keyword evidence="2" id="KW-0808">Transferase</keyword>
<dbReference type="RefSeq" id="WP_187422628.1">
    <property type="nucleotide sequence ID" value="NZ_CP060637.1"/>
</dbReference>
<organism evidence="2 3">
    <name type="scientific">Fusobacterium hominis</name>
    <dbReference type="NCBI Taxonomy" id="2764326"/>
    <lineage>
        <taxon>Bacteria</taxon>
        <taxon>Fusobacteriati</taxon>
        <taxon>Fusobacteriota</taxon>
        <taxon>Fusobacteriia</taxon>
        <taxon>Fusobacteriales</taxon>
        <taxon>Fusobacteriaceae</taxon>
        <taxon>Fusobacterium</taxon>
    </lineage>
</organism>
<sequence length="357" mass="42153">MKKIGFCIDSLEMGGAENLLVDIIMELSKYYELSLLTKYKSNSYLYNKVKNKVDYYYLQDGVIKICWWNKLFLSIDKRIKFKKFEKDLDIIIDFLDGDFHKYIKKVKSKKKIIWLHLNYLDLVSKKRIQDKIYDYDKIIVICNEMKKQLLAKSIDIMKIHKIYNFVDFDRINLLLNEKNNYKEIQGDYFLTVCRLKEEQKDVETLLKAFSKYDGDERLIIIGDGPDRKKLEKLSTQLKIDKKVVFLGEINNPYVYMQHAKLFILSSKSEGFGLVLVEALYCGAKVISSNCLVGPKEILLDAEIGELFEVGNSVDLLRKINIALEKKYDYEQIKKSLERFDKKEFIKNIKELLEYDDN</sequence>
<dbReference type="Gene3D" id="3.40.50.2000">
    <property type="entry name" value="Glycogen Phosphorylase B"/>
    <property type="match status" value="2"/>
</dbReference>
<dbReference type="KEGG" id="fho:H9Q81_05610"/>
<dbReference type="PANTHER" id="PTHR12526:SF630">
    <property type="entry name" value="GLYCOSYLTRANSFERASE"/>
    <property type="match status" value="1"/>
</dbReference>
<dbReference type="SUPFAM" id="SSF53756">
    <property type="entry name" value="UDP-Glycosyltransferase/glycogen phosphorylase"/>
    <property type="match status" value="1"/>
</dbReference>
<protein>
    <submittedName>
        <fullName evidence="2">Glycosyltransferase</fullName>
    </submittedName>
</protein>
<dbReference type="Pfam" id="PF00534">
    <property type="entry name" value="Glycos_transf_1"/>
    <property type="match status" value="1"/>
</dbReference>
<dbReference type="CDD" id="cd03811">
    <property type="entry name" value="GT4_GT28_WabH-like"/>
    <property type="match status" value="1"/>
</dbReference>
<dbReference type="AlphaFoldDB" id="A0A7G9GUI5"/>
<proteinExistence type="predicted"/>
<dbReference type="PANTHER" id="PTHR12526">
    <property type="entry name" value="GLYCOSYLTRANSFERASE"/>
    <property type="match status" value="1"/>
</dbReference>
<evidence type="ECO:0000259" key="1">
    <source>
        <dbReference type="Pfam" id="PF00534"/>
    </source>
</evidence>
<evidence type="ECO:0000313" key="2">
    <source>
        <dbReference type="EMBL" id="QNM14467.1"/>
    </source>
</evidence>
<reference evidence="2 3" key="1">
    <citation type="submission" date="2020-08" db="EMBL/GenBank/DDBJ databases">
        <authorList>
            <person name="Liu C."/>
            <person name="Sun Q."/>
        </authorList>
    </citation>
    <scope>NUCLEOTIDE SEQUENCE [LARGE SCALE GENOMIC DNA]</scope>
    <source>
        <strain evidence="2 3">NSJ-57</strain>
    </source>
</reference>
<dbReference type="InterPro" id="IPR001296">
    <property type="entry name" value="Glyco_trans_1"/>
</dbReference>
<gene>
    <name evidence="2" type="ORF">H9Q81_05610</name>
</gene>
<dbReference type="Proteomes" id="UP000515913">
    <property type="component" value="Chromosome"/>
</dbReference>
<evidence type="ECO:0000313" key="3">
    <source>
        <dbReference type="Proteomes" id="UP000515913"/>
    </source>
</evidence>
<accession>A0A7G9GUI5</accession>
<dbReference type="EMBL" id="CP060637">
    <property type="protein sequence ID" value="QNM14467.1"/>
    <property type="molecule type" value="Genomic_DNA"/>
</dbReference>
<name>A0A7G9GUI5_9FUSO</name>
<keyword evidence="3" id="KW-1185">Reference proteome</keyword>
<dbReference type="GO" id="GO:0016757">
    <property type="term" value="F:glycosyltransferase activity"/>
    <property type="evidence" value="ECO:0007669"/>
    <property type="project" value="InterPro"/>
</dbReference>
<feature type="domain" description="Glycosyl transferase family 1" evidence="1">
    <location>
        <begin position="187"/>
        <end position="334"/>
    </location>
</feature>